<evidence type="ECO:0000259" key="7">
    <source>
        <dbReference type="SMART" id="SM01340"/>
    </source>
</evidence>
<dbReference type="InterPro" id="IPR036890">
    <property type="entry name" value="HATPase_C_sf"/>
</dbReference>
<dbReference type="SUPFAM" id="SSF54211">
    <property type="entry name" value="Ribosomal protein S5 domain 2-like"/>
    <property type="match status" value="1"/>
</dbReference>
<dbReference type="Pfam" id="PF08676">
    <property type="entry name" value="MutL_C"/>
    <property type="match status" value="1"/>
</dbReference>
<dbReference type="PANTHER" id="PTHR10073">
    <property type="entry name" value="DNA MISMATCH REPAIR PROTEIN MLH, PMS, MUTL"/>
    <property type="match status" value="1"/>
</dbReference>
<dbReference type="CDD" id="cd00782">
    <property type="entry name" value="MutL_Trans"/>
    <property type="match status" value="1"/>
</dbReference>
<sequence>MATIAVLDQNTIDKIAAGEVVERPASVVKELVENAMDAGATAITVEIRDGGISLVRITDNGSGIPAEQVPLAFLRHATSKIRSVEELVQIASLGFRGEALSSISAVAQIEMITKTPDALTGTRYVIEGGAEKANEEVGAPTGTTFLVRNLFYNTPARQKFLKTPVTEANAVTSVVEQLALSHPGISFKYMVNSQVKLHTSGNRNLKELVYNIYGRDIARELIEIHSESPLMTIDGFIGKPVISRGNRNFENYYVNGRYVRSKLLARAIEDGYQTSMMQHKYPFTLFYVQMDGEAVDVNVHPTKMELRFSHQEEIYRQMRDMISDALNHREQIVKVSLSSDRERKAEEKAARKEQIVVPEPFEQKRQVKEGFARQSLPVEPVSSQSRRMPIFPEVERNGYRAAKTYVPVQQMTGMTREEEELFEPGAGNVPKTADLSNADAIQHQQEPDAAPTVSSMPEESSSASASASPEPEGQMQLFDEQFLTPEAEKSHRIIGQVFDTYWLIQYGENLYIIDQHAAHEKVLFERMMKNYREKNVTSQMVSPPLIVSLTPQEADLVTRYMDVFQSFGYEISPFGGKDYAINAVPHNLYGIATEELFVEILDNLEEVREKPLEILKDRLATMSCKAAVKGNNHLSYAEAEQLIAELLALEDPYHCPHGRPTIISLSKRELEKKFKRIV</sequence>
<keyword evidence="3 4" id="KW-0234">DNA repair</keyword>
<dbReference type="InterPro" id="IPR014790">
    <property type="entry name" value="MutL_C"/>
</dbReference>
<organism evidence="8 9">
    <name type="scientific">Fusicatenibacter saccharivorans</name>
    <dbReference type="NCBI Taxonomy" id="1150298"/>
    <lineage>
        <taxon>Bacteria</taxon>
        <taxon>Bacillati</taxon>
        <taxon>Bacillota</taxon>
        <taxon>Clostridia</taxon>
        <taxon>Lachnospirales</taxon>
        <taxon>Lachnospiraceae</taxon>
        <taxon>Fusicatenibacter</taxon>
    </lineage>
</organism>
<dbReference type="Gene3D" id="3.30.230.10">
    <property type="match status" value="1"/>
</dbReference>
<dbReference type="Gene3D" id="3.30.1370.100">
    <property type="entry name" value="MutL, C-terminal domain, regulatory subdomain"/>
    <property type="match status" value="1"/>
</dbReference>
<dbReference type="CDD" id="cd16926">
    <property type="entry name" value="HATPase_MutL-MLH-PMS-like"/>
    <property type="match status" value="1"/>
</dbReference>
<evidence type="ECO:0000259" key="6">
    <source>
        <dbReference type="SMART" id="SM00853"/>
    </source>
</evidence>
<dbReference type="Proteomes" id="UP000095706">
    <property type="component" value="Unassembled WGS sequence"/>
</dbReference>
<dbReference type="FunFam" id="3.30.565.10:FF:000003">
    <property type="entry name" value="DNA mismatch repair endonuclease MutL"/>
    <property type="match status" value="1"/>
</dbReference>
<proteinExistence type="inferred from homology"/>
<dbReference type="SUPFAM" id="SSF55874">
    <property type="entry name" value="ATPase domain of HSP90 chaperone/DNA topoisomerase II/histidine kinase"/>
    <property type="match status" value="1"/>
</dbReference>
<dbReference type="GO" id="GO:0016887">
    <property type="term" value="F:ATP hydrolysis activity"/>
    <property type="evidence" value="ECO:0007669"/>
    <property type="project" value="InterPro"/>
</dbReference>
<dbReference type="Pfam" id="PF13589">
    <property type="entry name" value="HATPase_c_3"/>
    <property type="match status" value="1"/>
</dbReference>
<dbReference type="PANTHER" id="PTHR10073:SF12">
    <property type="entry name" value="DNA MISMATCH REPAIR PROTEIN MLH1"/>
    <property type="match status" value="1"/>
</dbReference>
<evidence type="ECO:0000313" key="9">
    <source>
        <dbReference type="Proteomes" id="UP000095706"/>
    </source>
</evidence>
<dbReference type="Pfam" id="PF01119">
    <property type="entry name" value="DNA_mis_repair"/>
    <property type="match status" value="1"/>
</dbReference>
<dbReference type="GO" id="GO:0005524">
    <property type="term" value="F:ATP binding"/>
    <property type="evidence" value="ECO:0007669"/>
    <property type="project" value="InterPro"/>
</dbReference>
<feature type="compositionally biased region" description="Low complexity" evidence="5">
    <location>
        <begin position="454"/>
        <end position="472"/>
    </location>
</feature>
<dbReference type="InterPro" id="IPR020568">
    <property type="entry name" value="Ribosomal_Su5_D2-typ_SF"/>
</dbReference>
<comment type="similarity">
    <text evidence="1 4">Belongs to the DNA mismatch repair MutL/HexB family.</text>
</comment>
<dbReference type="InterPro" id="IPR042121">
    <property type="entry name" value="MutL_C_regsub"/>
</dbReference>
<keyword evidence="2 4" id="KW-0227">DNA damage</keyword>
<dbReference type="AlphaFoldDB" id="A0A174GCC8"/>
<accession>A0A174GCC8</accession>
<name>A0A174GCC8_9FIRM</name>
<dbReference type="InterPro" id="IPR020667">
    <property type="entry name" value="DNA_mismatch_repair_MutL"/>
</dbReference>
<protein>
    <recommendedName>
        <fullName evidence="4">DNA mismatch repair protein MutL</fullName>
    </recommendedName>
</protein>
<dbReference type="GO" id="GO:0140664">
    <property type="term" value="F:ATP-dependent DNA damage sensor activity"/>
    <property type="evidence" value="ECO:0007669"/>
    <property type="project" value="InterPro"/>
</dbReference>
<feature type="domain" description="MutL C-terminal dimerisation" evidence="6">
    <location>
        <begin position="493"/>
        <end position="634"/>
    </location>
</feature>
<dbReference type="GO" id="GO:0030983">
    <property type="term" value="F:mismatched DNA binding"/>
    <property type="evidence" value="ECO:0007669"/>
    <property type="project" value="InterPro"/>
</dbReference>
<gene>
    <name evidence="4 8" type="primary">mutL</name>
    <name evidence="8" type="ORF">ERS852406_02357</name>
</gene>
<dbReference type="GO" id="GO:0006298">
    <property type="term" value="P:mismatch repair"/>
    <property type="evidence" value="ECO:0007669"/>
    <property type="project" value="UniProtKB-UniRule"/>
</dbReference>
<evidence type="ECO:0000313" key="8">
    <source>
        <dbReference type="EMBL" id="CUO60103.1"/>
    </source>
</evidence>
<evidence type="ECO:0000256" key="4">
    <source>
        <dbReference type="HAMAP-Rule" id="MF_00149"/>
    </source>
</evidence>
<dbReference type="NCBIfam" id="TIGR00585">
    <property type="entry name" value="mutl"/>
    <property type="match status" value="1"/>
</dbReference>
<reference evidence="8 9" key="1">
    <citation type="submission" date="2015-09" db="EMBL/GenBank/DDBJ databases">
        <authorList>
            <consortium name="Pathogen Informatics"/>
        </authorList>
    </citation>
    <scope>NUCLEOTIDE SEQUENCE [LARGE SCALE GENOMIC DNA]</scope>
    <source>
        <strain evidence="8 9">2789STDY5608849</strain>
    </source>
</reference>
<feature type="domain" description="DNA mismatch repair protein S5" evidence="7">
    <location>
        <begin position="209"/>
        <end position="327"/>
    </location>
</feature>
<dbReference type="SMART" id="SM00853">
    <property type="entry name" value="MutL_C"/>
    <property type="match status" value="1"/>
</dbReference>
<comment type="function">
    <text evidence="4">This protein is involved in the repair of mismatches in DNA. It is required for dam-dependent methyl-directed DNA mismatch repair. May act as a 'molecular matchmaker', a protein that promotes the formation of a stable complex between two or more DNA-binding proteins in an ATP-dependent manner without itself being part of a final effector complex.</text>
</comment>
<dbReference type="EMBL" id="CYYV01000011">
    <property type="protein sequence ID" value="CUO60103.1"/>
    <property type="molecule type" value="Genomic_DNA"/>
</dbReference>
<dbReference type="Gene3D" id="3.30.565.10">
    <property type="entry name" value="Histidine kinase-like ATPase, C-terminal domain"/>
    <property type="match status" value="1"/>
</dbReference>
<dbReference type="SMART" id="SM01340">
    <property type="entry name" value="DNA_mis_repair"/>
    <property type="match status" value="1"/>
</dbReference>
<dbReference type="InterPro" id="IPR037198">
    <property type="entry name" value="MutL_C_sf"/>
</dbReference>
<dbReference type="InterPro" id="IPR013507">
    <property type="entry name" value="DNA_mismatch_S5_2-like"/>
</dbReference>
<dbReference type="InterPro" id="IPR042120">
    <property type="entry name" value="MutL_C_dimsub"/>
</dbReference>
<evidence type="ECO:0000256" key="5">
    <source>
        <dbReference type="SAM" id="MobiDB-lite"/>
    </source>
</evidence>
<dbReference type="RefSeq" id="WP_055228135.1">
    <property type="nucleotide sequence ID" value="NZ_CYYV01000011.1"/>
</dbReference>
<evidence type="ECO:0000256" key="3">
    <source>
        <dbReference type="ARBA" id="ARBA00023204"/>
    </source>
</evidence>
<dbReference type="Gene3D" id="3.30.1540.20">
    <property type="entry name" value="MutL, C-terminal domain, dimerisation subdomain"/>
    <property type="match status" value="1"/>
</dbReference>
<dbReference type="HAMAP" id="MF_00149">
    <property type="entry name" value="DNA_mis_repair"/>
    <property type="match status" value="1"/>
</dbReference>
<evidence type="ECO:0000256" key="2">
    <source>
        <dbReference type="ARBA" id="ARBA00022763"/>
    </source>
</evidence>
<dbReference type="SUPFAM" id="SSF118116">
    <property type="entry name" value="DNA mismatch repair protein MutL"/>
    <property type="match status" value="1"/>
</dbReference>
<evidence type="ECO:0000256" key="1">
    <source>
        <dbReference type="ARBA" id="ARBA00006082"/>
    </source>
</evidence>
<dbReference type="GO" id="GO:0032300">
    <property type="term" value="C:mismatch repair complex"/>
    <property type="evidence" value="ECO:0007669"/>
    <property type="project" value="InterPro"/>
</dbReference>
<dbReference type="PROSITE" id="PS00058">
    <property type="entry name" value="DNA_MISMATCH_REPAIR_1"/>
    <property type="match status" value="1"/>
</dbReference>
<dbReference type="InterPro" id="IPR014721">
    <property type="entry name" value="Ribsml_uS5_D2-typ_fold_subgr"/>
</dbReference>
<dbReference type="InterPro" id="IPR014762">
    <property type="entry name" value="DNA_mismatch_repair_CS"/>
</dbReference>
<feature type="region of interest" description="Disordered" evidence="5">
    <location>
        <begin position="444"/>
        <end position="473"/>
    </location>
</feature>
<dbReference type="InterPro" id="IPR002099">
    <property type="entry name" value="MutL/Mlh/PMS"/>
</dbReference>
<dbReference type="InterPro" id="IPR038973">
    <property type="entry name" value="MutL/Mlh/Pms-like"/>
</dbReference>